<evidence type="ECO:0000313" key="1">
    <source>
        <dbReference type="EMBL" id="QOX63110.1"/>
    </source>
</evidence>
<accession>A0ACD1A9G3</accession>
<keyword evidence="2" id="KW-1185">Reference proteome</keyword>
<dbReference type="EC" id="5.1.1.3" evidence="1"/>
<keyword evidence="1" id="KW-0413">Isomerase</keyword>
<name>A0ACD1A9G3_9FIRM</name>
<evidence type="ECO:0000313" key="2">
    <source>
        <dbReference type="Proteomes" id="UP000594014"/>
    </source>
</evidence>
<dbReference type="Proteomes" id="UP000594014">
    <property type="component" value="Chromosome"/>
</dbReference>
<reference evidence="1" key="1">
    <citation type="submission" date="2019-08" db="EMBL/GenBank/DDBJ databases">
        <title>Genome sequence of Clostridiales bacterium MT110.</title>
        <authorList>
            <person name="Cao J."/>
        </authorList>
    </citation>
    <scope>NUCLEOTIDE SEQUENCE</scope>
    <source>
        <strain evidence="1">MT110</strain>
    </source>
</reference>
<protein>
    <submittedName>
        <fullName evidence="1">Glutamate racemase</fullName>
        <ecNumber evidence="1">5.1.1.3</ecNumber>
    </submittedName>
</protein>
<dbReference type="EMBL" id="CP042469">
    <property type="protein sequence ID" value="QOX63110.1"/>
    <property type="molecule type" value="Genomic_DNA"/>
</dbReference>
<gene>
    <name evidence="1" type="ORF">FRZ06_07015</name>
</gene>
<sequence>MDNRPIGFFDSGLGGLTCIPYLMKALPKEKIVYFGDTARTPYGSKAPSTIRLFSMQIADFLVKENVKMIVIACNTVSSTCLEELQQKYPSIPIIGIIGPTAEVIAETCSKEDEIGIIGTKVTIKSKAYENLIHCLNPELNLYATPCPTFVPLIEEGIIQHEIMDLSIQYYLDHFIAYNKINTLVLGCTHYPLIRKNIEKIYPQLRIINPSEEIIPHIIEQLEKNDLLSDEPVFDNTFYASDLSENFVNMINRIFENSEFKVAFKSFDLDTYK</sequence>
<organism evidence="1 2">
    <name type="scientific">Anoxybacterium hadale</name>
    <dbReference type="NCBI Taxonomy" id="3408580"/>
    <lineage>
        <taxon>Bacteria</taxon>
        <taxon>Bacillati</taxon>
        <taxon>Bacillota</taxon>
        <taxon>Clostridia</taxon>
        <taxon>Peptostreptococcales</taxon>
        <taxon>Anaerovoracaceae</taxon>
        <taxon>Anoxybacterium</taxon>
    </lineage>
</organism>
<proteinExistence type="predicted"/>